<reference evidence="1 2" key="1">
    <citation type="submission" date="2022-01" db="EMBL/GenBank/DDBJ databases">
        <title>Draft Genome Sequences of Seven Type Strains of the Genus Streptomyces.</title>
        <authorList>
            <person name="Aziz S."/>
            <person name="Coretto E."/>
            <person name="Chronakova A."/>
            <person name="Sproer C."/>
            <person name="Huber K."/>
            <person name="Nouioui I."/>
            <person name="Gross H."/>
        </authorList>
    </citation>
    <scope>NUCLEOTIDE SEQUENCE [LARGE SCALE GENOMIC DNA]</scope>
    <source>
        <strain evidence="1 2">DSM 41685</strain>
    </source>
</reference>
<gene>
    <name evidence="1" type="ORF">L0F81_43080</name>
</gene>
<dbReference type="Proteomes" id="UP001299012">
    <property type="component" value="Unassembled WGS sequence"/>
</dbReference>
<feature type="non-terminal residue" evidence="1">
    <location>
        <position position="60"/>
    </location>
</feature>
<accession>A0ABS9JWM5</accession>
<comment type="caution">
    <text evidence="1">The sequence shown here is derived from an EMBL/GenBank/DDBJ whole genome shotgun (WGS) entry which is preliminary data.</text>
</comment>
<dbReference type="EMBL" id="JAKKZF010000506">
    <property type="protein sequence ID" value="MCG0069955.1"/>
    <property type="molecule type" value="Genomic_DNA"/>
</dbReference>
<proteinExistence type="predicted"/>
<evidence type="ECO:0000313" key="2">
    <source>
        <dbReference type="Proteomes" id="UP001299012"/>
    </source>
</evidence>
<sequence>MLVALLLLQRSSSRDLEAGYRYWSFWERTGGHWTDATLGPAAVRPDDGAVQGFRFSVSAD</sequence>
<name>A0ABS9JWM5_9ACTN</name>
<keyword evidence="2" id="KW-1185">Reference proteome</keyword>
<protein>
    <submittedName>
        <fullName evidence="1">Uncharacterized protein</fullName>
    </submittedName>
</protein>
<organism evidence="1 2">
    <name type="scientific">Streptomyces tricolor</name>
    <dbReference type="NCBI Taxonomy" id="68277"/>
    <lineage>
        <taxon>Bacteria</taxon>
        <taxon>Bacillati</taxon>
        <taxon>Actinomycetota</taxon>
        <taxon>Actinomycetes</taxon>
        <taxon>Kitasatosporales</taxon>
        <taxon>Streptomycetaceae</taxon>
        <taxon>Streptomyces</taxon>
        <taxon>Streptomyces violaceoruber group</taxon>
    </lineage>
</organism>
<evidence type="ECO:0000313" key="1">
    <source>
        <dbReference type="EMBL" id="MCG0069955.1"/>
    </source>
</evidence>